<name>A0A8H7VEI6_9FUNG</name>
<accession>A0A8H7VEI6</accession>
<keyword evidence="5 6" id="KW-0349">Heme</keyword>
<keyword evidence="4 5" id="KW-0408">Iron</keyword>
<dbReference type="SUPFAM" id="SSF48264">
    <property type="entry name" value="Cytochrome P450"/>
    <property type="match status" value="1"/>
</dbReference>
<sequence>MNNFNTDVLTLPDSVNGILSSVSKFVLQYLDQQDTDKRQHLLLTTSGVLFGSWLFYRTFIKSKNDRSTVPLVRGSYPLIGHTYQASMDPLGFIQRCKEEYGPVFRIHLNGREFTVVTGRVIPEIFNLSRKYVDVAKGMEKLLPLYRLIRLSYNHKQEPEDLSPRDRHPVMHPLKQNFKADGVHVFSERIVKAFEEVLDDQLKLAPGETKIVEPWNFFAQSVSKISCLCFIGSRAGTDKRLIDAMATFTQSIIEAAAPLIVLPDTLGDLVVKRFFSVEPQLDILMEVIVPLLTKIRSGEIPDDEITFVSMALNLPKSDGTLRSVRDAAYWFKDVAMASIHTTTQFTTFALHELSCRPELVEELRTEIGKLGNKRNPDNIGEIKLLDSFLREVLRYDIDNLTLLHLVLQDLTLSTGHLVPKDALIINALEDAHKDSALYDEYDPIAQTPMDQFDAYRFMDSPELQSSKIGEDLISFGLGSHACPGRYFAVHEIKYVLAELLMRYNISTKTGERGKDINVTGMVKFPPKETLVFEGR</sequence>
<dbReference type="PANTHER" id="PTHR46206:SF7">
    <property type="entry name" value="P450, PUTATIVE (EUROFUNG)-RELATED"/>
    <property type="match status" value="1"/>
</dbReference>
<dbReference type="EMBL" id="JAEPRB010000290">
    <property type="protein sequence ID" value="KAG2217550.1"/>
    <property type="molecule type" value="Genomic_DNA"/>
</dbReference>
<dbReference type="OrthoDB" id="1844152at2759"/>
<dbReference type="PROSITE" id="PS00086">
    <property type="entry name" value="CYTOCHROME_P450"/>
    <property type="match status" value="1"/>
</dbReference>
<proteinExistence type="inferred from homology"/>
<keyword evidence="3 5" id="KW-0479">Metal-binding</keyword>
<evidence type="ECO:0008006" key="9">
    <source>
        <dbReference type="Google" id="ProtNLM"/>
    </source>
</evidence>
<gene>
    <name evidence="7" type="ORF">INT45_005436</name>
</gene>
<protein>
    <recommendedName>
        <fullName evidence="9">Cytochrome P450</fullName>
    </recommendedName>
</protein>
<dbReference type="PRINTS" id="PR00465">
    <property type="entry name" value="EP450IV"/>
</dbReference>
<organism evidence="7 8">
    <name type="scientific">Circinella minor</name>
    <dbReference type="NCBI Taxonomy" id="1195481"/>
    <lineage>
        <taxon>Eukaryota</taxon>
        <taxon>Fungi</taxon>
        <taxon>Fungi incertae sedis</taxon>
        <taxon>Mucoromycota</taxon>
        <taxon>Mucoromycotina</taxon>
        <taxon>Mucoromycetes</taxon>
        <taxon>Mucorales</taxon>
        <taxon>Lichtheimiaceae</taxon>
        <taxon>Circinella</taxon>
    </lineage>
</organism>
<dbReference type="InterPro" id="IPR017972">
    <property type="entry name" value="Cyt_P450_CS"/>
</dbReference>
<dbReference type="GO" id="GO:0020037">
    <property type="term" value="F:heme binding"/>
    <property type="evidence" value="ECO:0007669"/>
    <property type="project" value="InterPro"/>
</dbReference>
<evidence type="ECO:0000256" key="3">
    <source>
        <dbReference type="ARBA" id="ARBA00022723"/>
    </source>
</evidence>
<comment type="caution">
    <text evidence="7">The sequence shown here is derived from an EMBL/GenBank/DDBJ whole genome shotgun (WGS) entry which is preliminary data.</text>
</comment>
<evidence type="ECO:0000256" key="2">
    <source>
        <dbReference type="ARBA" id="ARBA00010617"/>
    </source>
</evidence>
<feature type="binding site" description="axial binding residue" evidence="5">
    <location>
        <position position="481"/>
    </location>
    <ligand>
        <name>heme</name>
        <dbReference type="ChEBI" id="CHEBI:30413"/>
    </ligand>
    <ligandPart>
        <name>Fe</name>
        <dbReference type="ChEBI" id="CHEBI:18248"/>
    </ligandPart>
</feature>
<evidence type="ECO:0000256" key="5">
    <source>
        <dbReference type="PIRSR" id="PIRSR602403-1"/>
    </source>
</evidence>
<dbReference type="InterPro" id="IPR001128">
    <property type="entry name" value="Cyt_P450"/>
</dbReference>
<keyword evidence="6" id="KW-0503">Monooxygenase</keyword>
<evidence type="ECO:0000256" key="4">
    <source>
        <dbReference type="ARBA" id="ARBA00023004"/>
    </source>
</evidence>
<reference evidence="7 8" key="1">
    <citation type="submission" date="2020-12" db="EMBL/GenBank/DDBJ databases">
        <title>Metabolic potential, ecology and presence of endohyphal bacteria is reflected in genomic diversity of Mucoromycotina.</title>
        <authorList>
            <person name="Muszewska A."/>
            <person name="Okrasinska A."/>
            <person name="Steczkiewicz K."/>
            <person name="Drgas O."/>
            <person name="Orlowska M."/>
            <person name="Perlinska-Lenart U."/>
            <person name="Aleksandrzak-Piekarczyk T."/>
            <person name="Szatraj K."/>
            <person name="Zielenkiewicz U."/>
            <person name="Pilsyk S."/>
            <person name="Malc E."/>
            <person name="Mieczkowski P."/>
            <person name="Kruszewska J.S."/>
            <person name="Biernat P."/>
            <person name="Pawlowska J."/>
        </authorList>
    </citation>
    <scope>NUCLEOTIDE SEQUENCE [LARGE SCALE GENOMIC DNA]</scope>
    <source>
        <strain evidence="7 8">CBS 142.35</strain>
    </source>
</reference>
<dbReference type="GO" id="GO:0004497">
    <property type="term" value="F:monooxygenase activity"/>
    <property type="evidence" value="ECO:0007669"/>
    <property type="project" value="UniProtKB-KW"/>
</dbReference>
<evidence type="ECO:0000256" key="1">
    <source>
        <dbReference type="ARBA" id="ARBA00001971"/>
    </source>
</evidence>
<dbReference type="GO" id="GO:0016705">
    <property type="term" value="F:oxidoreductase activity, acting on paired donors, with incorporation or reduction of molecular oxygen"/>
    <property type="evidence" value="ECO:0007669"/>
    <property type="project" value="InterPro"/>
</dbReference>
<dbReference type="Proteomes" id="UP000646827">
    <property type="component" value="Unassembled WGS sequence"/>
</dbReference>
<evidence type="ECO:0000313" key="7">
    <source>
        <dbReference type="EMBL" id="KAG2217550.1"/>
    </source>
</evidence>
<dbReference type="GO" id="GO:0005506">
    <property type="term" value="F:iron ion binding"/>
    <property type="evidence" value="ECO:0007669"/>
    <property type="project" value="InterPro"/>
</dbReference>
<dbReference type="PANTHER" id="PTHR46206">
    <property type="entry name" value="CYTOCHROME P450"/>
    <property type="match status" value="1"/>
</dbReference>
<dbReference type="Gene3D" id="1.10.630.10">
    <property type="entry name" value="Cytochrome P450"/>
    <property type="match status" value="1"/>
</dbReference>
<comment type="cofactor">
    <cofactor evidence="1 5">
        <name>heme</name>
        <dbReference type="ChEBI" id="CHEBI:30413"/>
    </cofactor>
</comment>
<comment type="similarity">
    <text evidence="2 6">Belongs to the cytochrome P450 family.</text>
</comment>
<dbReference type="InterPro" id="IPR002403">
    <property type="entry name" value="Cyt_P450_E_grp-IV"/>
</dbReference>
<dbReference type="AlphaFoldDB" id="A0A8H7VEI6"/>
<evidence type="ECO:0000256" key="6">
    <source>
        <dbReference type="RuleBase" id="RU000461"/>
    </source>
</evidence>
<dbReference type="InterPro" id="IPR036396">
    <property type="entry name" value="Cyt_P450_sf"/>
</dbReference>
<keyword evidence="8" id="KW-1185">Reference proteome</keyword>
<keyword evidence="6" id="KW-0560">Oxidoreductase</keyword>
<dbReference type="CDD" id="cd11041">
    <property type="entry name" value="CYP503A1-like"/>
    <property type="match status" value="1"/>
</dbReference>
<dbReference type="Pfam" id="PF00067">
    <property type="entry name" value="p450"/>
    <property type="match status" value="1"/>
</dbReference>
<evidence type="ECO:0000313" key="8">
    <source>
        <dbReference type="Proteomes" id="UP000646827"/>
    </source>
</evidence>